<dbReference type="AlphaFoldDB" id="A0A9W9RW56"/>
<keyword evidence="1" id="KW-0472">Membrane</keyword>
<name>A0A9W9RW56_PENBR</name>
<dbReference type="Proteomes" id="UP001147695">
    <property type="component" value="Unassembled WGS sequence"/>
</dbReference>
<dbReference type="EMBL" id="JAPZBQ010000005">
    <property type="protein sequence ID" value="KAJ5329458.1"/>
    <property type="molecule type" value="Genomic_DNA"/>
</dbReference>
<dbReference type="OrthoDB" id="3559694at2759"/>
<keyword evidence="1" id="KW-0812">Transmembrane</keyword>
<protein>
    <submittedName>
        <fullName evidence="3">Uncharacterized protein</fullName>
    </submittedName>
</protein>
<dbReference type="Pfam" id="PF12716">
    <property type="entry name" value="Apq12"/>
    <property type="match status" value="1"/>
</dbReference>
<dbReference type="EMBL" id="JAPZBR010000001">
    <property type="protein sequence ID" value="KAJ5366434.1"/>
    <property type="molecule type" value="Genomic_DNA"/>
</dbReference>
<proteinExistence type="predicted"/>
<keyword evidence="1" id="KW-1133">Transmembrane helix</keyword>
<feature type="transmembrane region" description="Helical" evidence="1">
    <location>
        <begin position="62"/>
        <end position="81"/>
    </location>
</feature>
<evidence type="ECO:0000313" key="2">
    <source>
        <dbReference type="EMBL" id="KAJ5329458.1"/>
    </source>
</evidence>
<gene>
    <name evidence="2" type="ORF">N7452_009848</name>
    <name evidence="3" type="ORF">N7541_000375</name>
</gene>
<feature type="transmembrane region" description="Helical" evidence="1">
    <location>
        <begin position="87"/>
        <end position="111"/>
    </location>
</feature>
<accession>A0A9W9RW56</accession>
<keyword evidence="4" id="KW-1185">Reference proteome</keyword>
<organism evidence="3 4">
    <name type="scientific">Penicillium brevicompactum</name>
    <dbReference type="NCBI Taxonomy" id="5074"/>
    <lineage>
        <taxon>Eukaryota</taxon>
        <taxon>Fungi</taxon>
        <taxon>Dikarya</taxon>
        <taxon>Ascomycota</taxon>
        <taxon>Pezizomycotina</taxon>
        <taxon>Eurotiomycetes</taxon>
        <taxon>Eurotiomycetidae</taxon>
        <taxon>Eurotiales</taxon>
        <taxon>Aspergillaceae</taxon>
        <taxon>Penicillium</taxon>
    </lineage>
</organism>
<evidence type="ECO:0000256" key="1">
    <source>
        <dbReference type="SAM" id="Phobius"/>
    </source>
</evidence>
<evidence type="ECO:0000313" key="3">
    <source>
        <dbReference type="EMBL" id="KAJ5366434.1"/>
    </source>
</evidence>
<evidence type="ECO:0000313" key="4">
    <source>
        <dbReference type="Proteomes" id="UP001148299"/>
    </source>
</evidence>
<dbReference type="Proteomes" id="UP001148299">
    <property type="component" value="Unassembled WGS sequence"/>
</dbReference>
<comment type="caution">
    <text evidence="3">The sequence shown here is derived from an EMBL/GenBank/DDBJ whole genome shotgun (WGS) entry which is preliminary data.</text>
</comment>
<reference evidence="3" key="1">
    <citation type="submission" date="2022-12" db="EMBL/GenBank/DDBJ databases">
        <authorList>
            <person name="Petersen C."/>
        </authorList>
    </citation>
    <scope>NUCLEOTIDE SEQUENCE</scope>
    <source>
        <strain evidence="2">IBT 35673</strain>
        <strain evidence="3">IBT 35675</strain>
    </source>
</reference>
<dbReference type="InterPro" id="IPR024316">
    <property type="entry name" value="APQ12"/>
</dbReference>
<reference evidence="3" key="2">
    <citation type="journal article" date="2023" name="IMA Fungus">
        <title>Comparative genomic study of the Penicillium genus elucidates a diverse pangenome and 15 lateral gene transfer events.</title>
        <authorList>
            <person name="Petersen C."/>
            <person name="Sorensen T."/>
            <person name="Nielsen M.R."/>
            <person name="Sondergaard T.E."/>
            <person name="Sorensen J.L."/>
            <person name="Fitzpatrick D.A."/>
            <person name="Frisvad J.C."/>
            <person name="Nielsen K.L."/>
        </authorList>
    </citation>
    <scope>NUCLEOTIDE SEQUENCE</scope>
    <source>
        <strain evidence="2">IBT 35673</strain>
        <strain evidence="3">IBT 35675</strain>
    </source>
</reference>
<sequence length="151" mass="16797">MDFLPENLQTALQNPTFAYIQSATQNHLTTKLADLRTMYLQPYFIEPLSKFMASHQSSAQDLVLTVLLGLVFLFITSKVLGYAYRVVVFWVTLACQLIFWGSLGAFGVYVYNVGVEKAFADFGWLGGVVWGFVDNFQAKSKAAAEAFAATQ</sequence>